<proteinExistence type="predicted"/>
<evidence type="ECO:0000313" key="2">
    <source>
        <dbReference type="Proteomes" id="UP000681155"/>
    </source>
</evidence>
<evidence type="ECO:0008006" key="3">
    <source>
        <dbReference type="Google" id="ProtNLM"/>
    </source>
</evidence>
<organism evidence="1 2">
    <name type="scientific">Pseudomonas hormoni</name>
    <dbReference type="NCBI Taxonomy" id="3093767"/>
    <lineage>
        <taxon>Bacteria</taxon>
        <taxon>Pseudomonadati</taxon>
        <taxon>Pseudomonadota</taxon>
        <taxon>Gammaproteobacteria</taxon>
        <taxon>Pseudomonadales</taxon>
        <taxon>Pseudomonadaceae</taxon>
        <taxon>Pseudomonas</taxon>
    </lineage>
</organism>
<name>A0ABX8F417_9PSED</name>
<protein>
    <recommendedName>
        <fullName evidence="3">Phosphatidate cytidylyltransferase</fullName>
    </recommendedName>
</protein>
<gene>
    <name evidence="1" type="ORF">KJF94_11240</name>
</gene>
<reference evidence="1 2" key="1">
    <citation type="submission" date="2021-05" db="EMBL/GenBank/DDBJ databases">
        <title>Complete genome of the cytokinin-producing biocontrol strain Pseudomonas fluorescens G20-18.</title>
        <authorList>
            <person name="Nielsen T.K."/>
            <person name="Mekureyaw M.F."/>
            <person name="Hansen L.H."/>
            <person name="Nicolaisen M.H."/>
            <person name="Roitsch T.G."/>
            <person name="Hennessy R.C."/>
        </authorList>
    </citation>
    <scope>NUCLEOTIDE SEQUENCE [LARGE SCALE GENOMIC DNA]</scope>
    <source>
        <strain evidence="1 2">G20-18</strain>
    </source>
</reference>
<sequence length="321" mass="36838">MRASDSMPPPADLLEQVREQCMQPMPGELDGIVQALHTRLGDALVALLVYGSCLRNGDLTDGMVDFYALVDSYAHAHHKRFQQLANAWLPPTVILVRVPAPDGQILHAKCAILSLQDFEAGTGSWFQSYLWARFAQPCRLVYFKDEEAHKRIHFALAQAVMTLMGRCVANLPDRFDSFTLWERALSLTYGAELRPESADRPGQLVRHDKAYYSRITRAAAPAVKHIAACAGEENCYRNLCPPATRRGYERQWRLRRIQGRTLNVARLVKSFFTFENGVDYLIWKLERHLGEPIVVTHRLRRFPLVFGWPLLWRLLKSRRLR</sequence>
<evidence type="ECO:0000313" key="1">
    <source>
        <dbReference type="EMBL" id="QVW26075.1"/>
    </source>
</evidence>
<accession>A0ABX8F417</accession>
<dbReference type="Proteomes" id="UP000681155">
    <property type="component" value="Chromosome"/>
</dbReference>
<dbReference type="EMBL" id="CP075566">
    <property type="protein sequence ID" value="QVW26075.1"/>
    <property type="molecule type" value="Genomic_DNA"/>
</dbReference>
<keyword evidence="2" id="KW-1185">Reference proteome</keyword>